<comment type="caution">
    <text evidence="2">The sequence shown here is derived from an EMBL/GenBank/DDBJ whole genome shotgun (WGS) entry which is preliminary data.</text>
</comment>
<keyword evidence="3" id="KW-1185">Reference proteome</keyword>
<dbReference type="Proteomes" id="UP000823399">
    <property type="component" value="Unassembled WGS sequence"/>
</dbReference>
<feature type="compositionally biased region" description="Basic and acidic residues" evidence="1">
    <location>
        <begin position="150"/>
        <end position="165"/>
    </location>
</feature>
<feature type="compositionally biased region" description="Basic and acidic residues" evidence="1">
    <location>
        <begin position="96"/>
        <end position="109"/>
    </location>
</feature>
<feature type="compositionally biased region" description="Acidic residues" evidence="1">
    <location>
        <begin position="140"/>
        <end position="149"/>
    </location>
</feature>
<dbReference type="EMBL" id="JABBWM010000089">
    <property type="protein sequence ID" value="KAG2092670.1"/>
    <property type="molecule type" value="Genomic_DNA"/>
</dbReference>
<gene>
    <name evidence="2" type="ORF">F5147DRAFT_657641</name>
</gene>
<protein>
    <submittedName>
        <fullName evidence="2">Uncharacterized protein</fullName>
    </submittedName>
</protein>
<dbReference type="GeneID" id="64696557"/>
<dbReference type="AlphaFoldDB" id="A0A9P7EW78"/>
<feature type="compositionally biased region" description="Polar residues" evidence="1">
    <location>
        <begin position="73"/>
        <end position="83"/>
    </location>
</feature>
<feature type="region of interest" description="Disordered" evidence="1">
    <location>
        <begin position="23"/>
        <end position="169"/>
    </location>
</feature>
<proteinExistence type="predicted"/>
<evidence type="ECO:0000313" key="2">
    <source>
        <dbReference type="EMBL" id="KAG2092670.1"/>
    </source>
</evidence>
<reference evidence="2" key="1">
    <citation type="journal article" date="2020" name="New Phytol.">
        <title>Comparative genomics reveals dynamic genome evolution in host specialist ectomycorrhizal fungi.</title>
        <authorList>
            <person name="Lofgren L.A."/>
            <person name="Nguyen N.H."/>
            <person name="Vilgalys R."/>
            <person name="Ruytinx J."/>
            <person name="Liao H.L."/>
            <person name="Branco S."/>
            <person name="Kuo A."/>
            <person name="LaButti K."/>
            <person name="Lipzen A."/>
            <person name="Andreopoulos W."/>
            <person name="Pangilinan J."/>
            <person name="Riley R."/>
            <person name="Hundley H."/>
            <person name="Na H."/>
            <person name="Barry K."/>
            <person name="Grigoriev I.V."/>
            <person name="Stajich J.E."/>
            <person name="Kennedy P.G."/>
        </authorList>
    </citation>
    <scope>NUCLEOTIDE SEQUENCE</scope>
    <source>
        <strain evidence="2">FC423</strain>
    </source>
</reference>
<dbReference type="OrthoDB" id="3240105at2759"/>
<organism evidence="2 3">
    <name type="scientific">Suillus discolor</name>
    <dbReference type="NCBI Taxonomy" id="1912936"/>
    <lineage>
        <taxon>Eukaryota</taxon>
        <taxon>Fungi</taxon>
        <taxon>Dikarya</taxon>
        <taxon>Basidiomycota</taxon>
        <taxon>Agaricomycotina</taxon>
        <taxon>Agaricomycetes</taxon>
        <taxon>Agaricomycetidae</taxon>
        <taxon>Boletales</taxon>
        <taxon>Suillineae</taxon>
        <taxon>Suillaceae</taxon>
        <taxon>Suillus</taxon>
    </lineage>
</organism>
<feature type="compositionally biased region" description="Acidic residues" evidence="1">
    <location>
        <begin position="122"/>
        <end position="132"/>
    </location>
</feature>
<dbReference type="RefSeq" id="XP_041286951.1">
    <property type="nucleotide sequence ID" value="XM_041434298.1"/>
</dbReference>
<evidence type="ECO:0000256" key="1">
    <source>
        <dbReference type="SAM" id="MobiDB-lite"/>
    </source>
</evidence>
<sequence length="235" mass="25464">MTNCAVGADGALKDASEIQWFNDADDDTPITPPPAKDSLAVLMQGGRQPASIKGGTRRSSRPFKPSARLRAADNTSPELSSGTRPRKRALSSADDAPIKKVDIRAAPKEDDLDDNLIPPIADGDDSSADDSEYTNNLGNEAEEADDTEEAYQKTKSLGDADRQRLNPDTGTPEDGWWCNICKDAGLPAHQSFFKGSISTRRTHISRNLKCHFPVYKSRCEAQDIALNEHAIPASV</sequence>
<evidence type="ECO:0000313" key="3">
    <source>
        <dbReference type="Proteomes" id="UP000823399"/>
    </source>
</evidence>
<name>A0A9P7EW78_9AGAM</name>
<accession>A0A9P7EW78</accession>